<dbReference type="PANTHER" id="PTHR37423">
    <property type="entry name" value="SOLUBLE LYTIC MUREIN TRANSGLYCOSYLASE-RELATED"/>
    <property type="match status" value="1"/>
</dbReference>
<dbReference type="AlphaFoldDB" id="A1ANL1"/>
<dbReference type="CAZy" id="GH23">
    <property type="family name" value="Glycoside Hydrolase Family 23"/>
</dbReference>
<dbReference type="eggNOG" id="COG0741">
    <property type="taxonomic scope" value="Bacteria"/>
</dbReference>
<name>A1ANL1_PELPD</name>
<dbReference type="EMBL" id="CP000482">
    <property type="protein sequence ID" value="ABK98931.1"/>
    <property type="molecule type" value="Genomic_DNA"/>
</dbReference>
<evidence type="ECO:0000259" key="3">
    <source>
        <dbReference type="Pfam" id="PF01464"/>
    </source>
</evidence>
<dbReference type="GO" id="GO:0000270">
    <property type="term" value="P:peptidoglycan metabolic process"/>
    <property type="evidence" value="ECO:0007669"/>
    <property type="project" value="InterPro"/>
</dbReference>
<dbReference type="InterPro" id="IPR008258">
    <property type="entry name" value="Transglycosylase_SLT_dom_1"/>
</dbReference>
<gene>
    <name evidence="4" type="ordered locus">Ppro_1311</name>
</gene>
<protein>
    <submittedName>
        <fullName evidence="4">Lytic transglycosylase, catalytic</fullName>
    </submittedName>
</protein>
<dbReference type="SUPFAM" id="SSF48452">
    <property type="entry name" value="TPR-like"/>
    <property type="match status" value="2"/>
</dbReference>
<proteinExistence type="inferred from homology"/>
<dbReference type="Pfam" id="PF01464">
    <property type="entry name" value="SLT"/>
    <property type="match status" value="1"/>
</dbReference>
<evidence type="ECO:0000256" key="2">
    <source>
        <dbReference type="ARBA" id="ARBA00022729"/>
    </source>
</evidence>
<dbReference type="SUPFAM" id="SSF53955">
    <property type="entry name" value="Lysozyme-like"/>
    <property type="match status" value="1"/>
</dbReference>
<reference evidence="4 5" key="1">
    <citation type="submission" date="2006-10" db="EMBL/GenBank/DDBJ databases">
        <title>Complete sequence of chromosome of Pelobacter propionicus DSM 2379.</title>
        <authorList>
            <consortium name="US DOE Joint Genome Institute"/>
            <person name="Copeland A."/>
            <person name="Lucas S."/>
            <person name="Lapidus A."/>
            <person name="Barry K."/>
            <person name="Detter J.C."/>
            <person name="Glavina del Rio T."/>
            <person name="Hammon N."/>
            <person name="Israni S."/>
            <person name="Dalin E."/>
            <person name="Tice H."/>
            <person name="Pitluck S."/>
            <person name="Saunders E."/>
            <person name="Brettin T."/>
            <person name="Bruce D."/>
            <person name="Han C."/>
            <person name="Tapia R."/>
            <person name="Schmutz J."/>
            <person name="Larimer F."/>
            <person name="Land M."/>
            <person name="Hauser L."/>
            <person name="Kyrpides N."/>
            <person name="Kim E."/>
            <person name="Lovley D."/>
            <person name="Richardson P."/>
        </authorList>
    </citation>
    <scope>NUCLEOTIDE SEQUENCE [LARGE SCALE GENOMIC DNA]</scope>
    <source>
        <strain evidence="5">DSM 2379 / NBRC 103807 / OttBd1</strain>
    </source>
</reference>
<dbReference type="SUPFAM" id="SSF48435">
    <property type="entry name" value="Bacterial muramidases"/>
    <property type="match status" value="1"/>
</dbReference>
<dbReference type="InterPro" id="IPR000189">
    <property type="entry name" value="Transglyc_AS"/>
</dbReference>
<dbReference type="InterPro" id="IPR011990">
    <property type="entry name" value="TPR-like_helical_dom_sf"/>
</dbReference>
<sequence>MVCHLINAIPRPWASIQGLVHERQIMFRTTRRPFVIALAGISLVSLVSLSCHADDALTSAVSQFREKDHTDGFALALKTADSPQRTFLLGVSALRQGKTEESLSLLGEAEQKLPLLGDYAAYYQAEALFKLKRYPEAAAKAVAIPKEYPVSLLVRRSLKLQLDSVVAAGDFAAALKLSQAFVEKYPSGADSVDALFLSGLCREELGNTNGAVQIYRSIWLNTPLALQAVKSQDRLKELEKRGIASNSFTAEELLRRASAFSAKNSFSHSLRTLQAIPLEGQSAALVDLVMLRTGLNQYRMRNWKEAEKSLVRAGTSNNVSIRSEARFWQAKALEHLDQGGRAFTMLMELAGEGQKQEFADDALMEAADLRKGAGSYAEAALLFERVALLCPESKHVSRAAWESGWCHYLAGEHAAAAVSFKALLNEGGQREKALYWLGRVLENSGNAESADCYSTLLNEYPAGFYAAWHREKKGIQDNRESLAQRSTMIASPLPSGYEKPLLLASLGMIDEARREAAVRRKNGDKKGQYPGFARLYLEMGDYGSAIYLFQQNRSLKWEKESLPLWTAGYPLAYTGQVAQQTAANSLSEALIYALIRAESSFSPTVKSPAGAIGLMQLMPATAKATAREKGTFDPARLTTPDYNIMLGTRHFRDLLNGYDGDVVFSVAAYNAGAGAVARWRKRLKGLDKDEFIESIPYKETRDYVKKVYAAAATYRQLYGLR</sequence>
<dbReference type="OrthoDB" id="9781970at2"/>
<organism evidence="4 5">
    <name type="scientific">Pelobacter propionicus (strain DSM 2379 / NBRC 103807 / OttBd1)</name>
    <dbReference type="NCBI Taxonomy" id="338966"/>
    <lineage>
        <taxon>Bacteria</taxon>
        <taxon>Pseudomonadati</taxon>
        <taxon>Thermodesulfobacteriota</taxon>
        <taxon>Desulfuromonadia</taxon>
        <taxon>Desulfuromonadales</taxon>
        <taxon>Desulfuromonadaceae</taxon>
        <taxon>Pelobacter</taxon>
    </lineage>
</organism>
<dbReference type="GO" id="GO:0004553">
    <property type="term" value="F:hydrolase activity, hydrolyzing O-glycosyl compounds"/>
    <property type="evidence" value="ECO:0007669"/>
    <property type="project" value="InterPro"/>
</dbReference>
<dbReference type="KEGG" id="ppd:Ppro_1311"/>
<dbReference type="InterPro" id="IPR008939">
    <property type="entry name" value="Lytic_TGlycosylase_superhlx_U"/>
</dbReference>
<dbReference type="PROSITE" id="PS00922">
    <property type="entry name" value="TRANSGLYCOSYLASE"/>
    <property type="match status" value="1"/>
</dbReference>
<keyword evidence="2" id="KW-0732">Signal</keyword>
<dbReference type="HOGENOM" id="CLU_013746_0_0_7"/>
<dbReference type="Proteomes" id="UP000006732">
    <property type="component" value="Chromosome"/>
</dbReference>
<dbReference type="eggNOG" id="COG1729">
    <property type="taxonomic scope" value="Bacteria"/>
</dbReference>
<dbReference type="GO" id="GO:0016020">
    <property type="term" value="C:membrane"/>
    <property type="evidence" value="ECO:0007669"/>
    <property type="project" value="InterPro"/>
</dbReference>
<dbReference type="STRING" id="338966.Ppro_1311"/>
<dbReference type="GO" id="GO:0008933">
    <property type="term" value="F:peptidoglycan lytic transglycosylase activity"/>
    <property type="evidence" value="ECO:0007669"/>
    <property type="project" value="InterPro"/>
</dbReference>
<dbReference type="PANTHER" id="PTHR37423:SF2">
    <property type="entry name" value="MEMBRANE-BOUND LYTIC MUREIN TRANSGLYCOSYLASE C"/>
    <property type="match status" value="1"/>
</dbReference>
<accession>A1ANL1</accession>
<dbReference type="Gene3D" id="1.25.40.10">
    <property type="entry name" value="Tetratricopeptide repeat domain"/>
    <property type="match status" value="2"/>
</dbReference>
<evidence type="ECO:0000313" key="4">
    <source>
        <dbReference type="EMBL" id="ABK98931.1"/>
    </source>
</evidence>
<dbReference type="InterPro" id="IPR023346">
    <property type="entry name" value="Lysozyme-like_dom_sf"/>
</dbReference>
<dbReference type="Gene3D" id="1.10.530.10">
    <property type="match status" value="1"/>
</dbReference>
<comment type="similarity">
    <text evidence="1">Belongs to the transglycosylase Slt family.</text>
</comment>
<dbReference type="CDD" id="cd13401">
    <property type="entry name" value="Slt70-like"/>
    <property type="match status" value="1"/>
</dbReference>
<feature type="domain" description="Transglycosylase SLT" evidence="3">
    <location>
        <begin position="579"/>
        <end position="691"/>
    </location>
</feature>
<evidence type="ECO:0000256" key="1">
    <source>
        <dbReference type="ARBA" id="ARBA00007734"/>
    </source>
</evidence>
<evidence type="ECO:0000313" key="5">
    <source>
        <dbReference type="Proteomes" id="UP000006732"/>
    </source>
</evidence>
<dbReference type="Pfam" id="PF13432">
    <property type="entry name" value="TPR_16"/>
    <property type="match status" value="2"/>
</dbReference>
<dbReference type="GO" id="GO:0042597">
    <property type="term" value="C:periplasmic space"/>
    <property type="evidence" value="ECO:0007669"/>
    <property type="project" value="InterPro"/>
</dbReference>
<dbReference type="eggNOG" id="COG0457">
    <property type="taxonomic scope" value="Bacteria"/>
</dbReference>
<keyword evidence="5" id="KW-1185">Reference proteome</keyword>